<evidence type="ECO:0000259" key="6">
    <source>
        <dbReference type="Pfam" id="PF22613"/>
    </source>
</evidence>
<dbReference type="Gene3D" id="3.40.50.970">
    <property type="match status" value="2"/>
</dbReference>
<dbReference type="EMBL" id="SKBQ01000068">
    <property type="protein sequence ID" value="TPX09396.1"/>
    <property type="molecule type" value="Genomic_DNA"/>
</dbReference>
<dbReference type="InterPro" id="IPR029061">
    <property type="entry name" value="THDP-binding"/>
</dbReference>
<dbReference type="PANTHER" id="PTHR43522">
    <property type="entry name" value="TRANSKETOLASE"/>
    <property type="match status" value="1"/>
</dbReference>
<dbReference type="InterPro" id="IPR039461">
    <property type="entry name" value="Peptidase_M49"/>
</dbReference>
<dbReference type="InterPro" id="IPR005475">
    <property type="entry name" value="Transketolase-like_Pyr-bd"/>
</dbReference>
<evidence type="ECO:0000313" key="7">
    <source>
        <dbReference type="EMBL" id="TPX09396.1"/>
    </source>
</evidence>
<comment type="cofactor">
    <cofactor evidence="1">
        <name>thiamine diphosphate</name>
        <dbReference type="ChEBI" id="CHEBI:58937"/>
    </cofactor>
</comment>
<proteinExistence type="predicted"/>
<accession>A0A507ARS1</accession>
<dbReference type="GO" id="GO:0005634">
    <property type="term" value="C:nucleus"/>
    <property type="evidence" value="ECO:0007669"/>
    <property type="project" value="TreeGrafter"/>
</dbReference>
<dbReference type="SUPFAM" id="SSF52518">
    <property type="entry name" value="Thiamin diphosphate-binding fold (THDP-binding)"/>
    <property type="match status" value="2"/>
</dbReference>
<dbReference type="GO" id="GO:0016787">
    <property type="term" value="F:hydrolase activity"/>
    <property type="evidence" value="ECO:0007669"/>
    <property type="project" value="UniProtKB-KW"/>
</dbReference>
<dbReference type="RefSeq" id="XP_030991107.1">
    <property type="nucleotide sequence ID" value="XM_031144405.1"/>
</dbReference>
<gene>
    <name evidence="7" type="ORF">E0L32_009440</name>
</gene>
<dbReference type="Gene3D" id="3.40.50.920">
    <property type="match status" value="1"/>
</dbReference>
<evidence type="ECO:0000313" key="8">
    <source>
        <dbReference type="Proteomes" id="UP000319257"/>
    </source>
</evidence>
<dbReference type="AlphaFoldDB" id="A0A507ARS1"/>
<dbReference type="SUPFAM" id="SSF52922">
    <property type="entry name" value="TK C-terminal domain-like"/>
    <property type="match status" value="1"/>
</dbReference>
<keyword evidence="4" id="KW-0460">Magnesium</keyword>
<dbReference type="Proteomes" id="UP000319257">
    <property type="component" value="Unassembled WGS sequence"/>
</dbReference>
<feature type="domain" description="Transketolase-like C-terminal" evidence="6">
    <location>
        <begin position="604"/>
        <end position="702"/>
    </location>
</feature>
<dbReference type="PANTHER" id="PTHR43522:SF6">
    <property type="entry name" value="TRANSKETOLASE-LIKE PYRIMIDINE-BINDING DOMAIN-CONTAINING PROTEIN-RELATED"/>
    <property type="match status" value="1"/>
</dbReference>
<name>A0A507ARS1_9PEZI</name>
<evidence type="ECO:0000256" key="3">
    <source>
        <dbReference type="ARBA" id="ARBA00022801"/>
    </source>
</evidence>
<evidence type="ECO:0000256" key="2">
    <source>
        <dbReference type="ARBA" id="ARBA00022723"/>
    </source>
</evidence>
<dbReference type="GO" id="GO:0005829">
    <property type="term" value="C:cytosol"/>
    <property type="evidence" value="ECO:0007669"/>
    <property type="project" value="TreeGrafter"/>
</dbReference>
<evidence type="ECO:0000256" key="4">
    <source>
        <dbReference type="ARBA" id="ARBA00022842"/>
    </source>
</evidence>
<feature type="domain" description="Transketolase-like pyrimidine-binding" evidence="5">
    <location>
        <begin position="504"/>
        <end position="593"/>
    </location>
</feature>
<dbReference type="InParanoid" id="A0A507ARS1"/>
<dbReference type="Pfam" id="PF03571">
    <property type="entry name" value="Peptidase_M49"/>
    <property type="match status" value="2"/>
</dbReference>
<sequence>MCSAMCDTDARAHLLSGVDELSMVHFLEYAATLMANLGNYKVWQMAPPQQDDTDVYQGYGDQKFVTRIDSHAFEKLCSLTESTQSLFTLVKDAMYSEVPASLGFPDEGGTSNYYLGSPPPSKAEIEQLKIGVGSRLSLRNTRLSKSELEGSIRYEILVASASDRADEAFDLMLPDKAKPGRDPSGVRCEFEALVTCQDKEWTSAFSNLASKAHSFILELPWSGMGDDGDQLGPFENDTFIRPNFVALKLICYCASNVWTGLTAPGYPDVKAEHGRKNLTFSNRVEASTMDPSRPDWYGRDRFVMSNGHAGILQYVMLYLTGYKSMTMKDLKLYVDPKHFDKATGTAVSTNAHCHPEREVGGIEITPGQGIVNAVGMAIAGKQQAALFNMERHEIISGRIDSEDINSKMRAAGWDVINVFDGDESVDNIYSAETPSHTVSEQTKATFKAIVAQKEREVQKWDGQLENYSREFASQHQRLLSRIAGSANYEAFLNDFQFPDGMASKATRESNGFLFQALIKQFESLFAGGADVWGPNKLGDPGELVFERGYYEGRIARYGIREHAMASISNGLAAYCPQAFVPITTTSFVLYLYATAGEGQNGPTHQADITIISSRSELAFAVEAARILTGKGTPTWVVSMPCVRLFDAQTEEYKNEVISATPHVISYEAYVSTIWGRYCTASIAMDSFGYSAAAIDNYARFRLDTESVVVKIERHVASLSQRTRKVQWMLLK</sequence>
<evidence type="ECO:0000259" key="5">
    <source>
        <dbReference type="Pfam" id="PF02779"/>
    </source>
</evidence>
<keyword evidence="3" id="KW-0378">Hydrolase</keyword>
<organism evidence="7 8">
    <name type="scientific">Thyridium curvatum</name>
    <dbReference type="NCBI Taxonomy" id="1093900"/>
    <lineage>
        <taxon>Eukaryota</taxon>
        <taxon>Fungi</taxon>
        <taxon>Dikarya</taxon>
        <taxon>Ascomycota</taxon>
        <taxon>Pezizomycotina</taxon>
        <taxon>Sordariomycetes</taxon>
        <taxon>Sordariomycetidae</taxon>
        <taxon>Thyridiales</taxon>
        <taxon>Thyridiaceae</taxon>
        <taxon>Thyridium</taxon>
    </lineage>
</organism>
<dbReference type="Pfam" id="PF22613">
    <property type="entry name" value="Transketolase_C_1"/>
    <property type="match status" value="1"/>
</dbReference>
<dbReference type="STRING" id="1093900.A0A507ARS1"/>
<reference evidence="7 8" key="1">
    <citation type="submission" date="2019-06" db="EMBL/GenBank/DDBJ databases">
        <title>Draft genome sequence of the filamentous fungus Phialemoniopsis curvata isolated from diesel fuel.</title>
        <authorList>
            <person name="Varaljay V.A."/>
            <person name="Lyon W.J."/>
            <person name="Crouch A.L."/>
            <person name="Drake C.E."/>
            <person name="Hollomon J.M."/>
            <person name="Nadeau L.J."/>
            <person name="Nunn H.S."/>
            <person name="Stevenson B.S."/>
            <person name="Bojanowski C.L."/>
            <person name="Crookes-Goodson W.J."/>
        </authorList>
    </citation>
    <scope>NUCLEOTIDE SEQUENCE [LARGE SCALE GENOMIC DNA]</scope>
    <source>
        <strain evidence="7 8">D216</strain>
    </source>
</reference>
<protein>
    <recommendedName>
        <fullName evidence="9">Transketolase</fullName>
    </recommendedName>
</protein>
<dbReference type="InterPro" id="IPR009014">
    <property type="entry name" value="Transketo_C/PFOR_II"/>
</dbReference>
<dbReference type="GO" id="GO:0004802">
    <property type="term" value="F:transketolase activity"/>
    <property type="evidence" value="ECO:0007669"/>
    <property type="project" value="TreeGrafter"/>
</dbReference>
<keyword evidence="2" id="KW-0479">Metal-binding</keyword>
<dbReference type="Gene3D" id="3.30.540.30">
    <property type="match status" value="1"/>
</dbReference>
<dbReference type="OrthoDB" id="10267175at2759"/>
<dbReference type="GO" id="GO:0046872">
    <property type="term" value="F:metal ion binding"/>
    <property type="evidence" value="ECO:0007669"/>
    <property type="project" value="UniProtKB-KW"/>
</dbReference>
<dbReference type="Pfam" id="PF02779">
    <property type="entry name" value="Transket_pyr"/>
    <property type="match status" value="1"/>
</dbReference>
<dbReference type="GeneID" id="41976887"/>
<keyword evidence="8" id="KW-1185">Reference proteome</keyword>
<dbReference type="InterPro" id="IPR033247">
    <property type="entry name" value="Transketolase_fam"/>
</dbReference>
<dbReference type="GO" id="GO:0006098">
    <property type="term" value="P:pentose-phosphate shunt"/>
    <property type="evidence" value="ECO:0007669"/>
    <property type="project" value="TreeGrafter"/>
</dbReference>
<evidence type="ECO:0000256" key="1">
    <source>
        <dbReference type="ARBA" id="ARBA00001964"/>
    </source>
</evidence>
<evidence type="ECO:0008006" key="9">
    <source>
        <dbReference type="Google" id="ProtNLM"/>
    </source>
</evidence>
<dbReference type="InterPro" id="IPR055152">
    <property type="entry name" value="Transketolase-like_C_2"/>
</dbReference>
<comment type="caution">
    <text evidence="7">The sequence shown here is derived from an EMBL/GenBank/DDBJ whole genome shotgun (WGS) entry which is preliminary data.</text>
</comment>